<gene>
    <name evidence="2" type="ORF">AA15669_1032</name>
</gene>
<evidence type="ECO:0000256" key="1">
    <source>
        <dbReference type="SAM" id="MobiDB-lite"/>
    </source>
</evidence>
<keyword evidence="3" id="KW-1185">Reference proteome</keyword>
<organism evidence="2 3">
    <name type="scientific">Saccharibacter floricola DSM 15669</name>
    <dbReference type="NCBI Taxonomy" id="1123227"/>
    <lineage>
        <taxon>Bacteria</taxon>
        <taxon>Pseudomonadati</taxon>
        <taxon>Pseudomonadota</taxon>
        <taxon>Alphaproteobacteria</taxon>
        <taxon>Acetobacterales</taxon>
        <taxon>Acetobacteraceae</taxon>
        <taxon>Saccharibacter</taxon>
    </lineage>
</organism>
<dbReference type="Proteomes" id="UP001062901">
    <property type="component" value="Unassembled WGS sequence"/>
</dbReference>
<protein>
    <recommendedName>
        <fullName evidence="4">Hydrophobic W protein</fullName>
    </recommendedName>
</protein>
<comment type="caution">
    <text evidence="2">The sequence shown here is derived from an EMBL/GenBank/DDBJ whole genome shotgun (WGS) entry which is preliminary data.</text>
</comment>
<dbReference type="InterPro" id="IPR006637">
    <property type="entry name" value="ChW"/>
</dbReference>
<proteinExistence type="predicted"/>
<reference evidence="2" key="1">
    <citation type="submission" date="2013-04" db="EMBL/GenBank/DDBJ databases">
        <title>The genome sequencing project of 58 acetic acid bacteria.</title>
        <authorList>
            <person name="Okamoto-Kainuma A."/>
            <person name="Ishikawa M."/>
            <person name="Umino S."/>
            <person name="Koizumi Y."/>
            <person name="Shiwa Y."/>
            <person name="Yoshikawa H."/>
            <person name="Matsutani M."/>
            <person name="Matsushita K."/>
        </authorList>
    </citation>
    <scope>NUCLEOTIDE SEQUENCE</scope>
    <source>
        <strain evidence="2">DSM 15669</strain>
    </source>
</reference>
<accession>A0ABQ0NYJ6</accession>
<dbReference type="EMBL" id="BAQD01000014">
    <property type="protein sequence ID" value="GBQ06653.1"/>
    <property type="molecule type" value="Genomic_DNA"/>
</dbReference>
<evidence type="ECO:0000313" key="2">
    <source>
        <dbReference type="EMBL" id="GBQ06653.1"/>
    </source>
</evidence>
<dbReference type="Pfam" id="PF07538">
    <property type="entry name" value="ChW"/>
    <property type="match status" value="1"/>
</dbReference>
<name>A0ABQ0NYJ6_9PROT</name>
<feature type="region of interest" description="Disordered" evidence="1">
    <location>
        <begin position="254"/>
        <end position="282"/>
    </location>
</feature>
<evidence type="ECO:0000313" key="3">
    <source>
        <dbReference type="Proteomes" id="UP001062901"/>
    </source>
</evidence>
<sequence>MMLDAGVYCVFHAPGQTPPGRSGLPGVRITRAPGVSPDVVEVSTFETDGWMGSMNGAALVRVHQGPSGVMVTTYQEIGSEQEGPRLQVMRLIDSRAEGGEATELPSGTPADKAAVGDVTAHVQRQGDVNCQLGDWVGTPGSQLWIEGFSVNATGPLKTDDVEYQAVLGRGWLSPWVEGGKFCGSRGMSLPILGLRVRLKGEKAEQWSLRVSASFTDGTRLGPVDGAEDALEAESLAPLEGFRLELIPVEGAAVEKASKKESSSRKASSSPVRKTDKRRTRRQ</sequence>
<evidence type="ECO:0008006" key="4">
    <source>
        <dbReference type="Google" id="ProtNLM"/>
    </source>
</evidence>